<dbReference type="InterPro" id="IPR027417">
    <property type="entry name" value="P-loop_NTPase"/>
</dbReference>
<sequence length="196" mass="23068">MEYKYAIVITGGIAVGKSTVKNLLYLHGYRCIDADVIAHKILDSSYIDIANMFGKKYIIENKVDRKELGKLIFSNKEKKQILEEYIHPKIQQEIQQLASKEEQRKFTYFIDIPLFFETKKYDIKKSLVIYAPKHIQLERLMLRDNINKNEALSKINAQMDMEQKLKLGTYVIDNSKDFKHLQIECDIFLEKIKSKI</sequence>
<dbReference type="EMBL" id="UOYO01000010">
    <property type="protein sequence ID" value="VAY86392.1"/>
    <property type="molecule type" value="Genomic_DNA"/>
</dbReference>
<proteinExistence type="inferred from homology"/>
<gene>
    <name evidence="3" type="ORF">MNB_ARC-1_310</name>
</gene>
<dbReference type="Gene3D" id="3.40.50.300">
    <property type="entry name" value="P-loop containing nucleotide triphosphate hydrolases"/>
    <property type="match status" value="1"/>
</dbReference>
<dbReference type="CDD" id="cd02022">
    <property type="entry name" value="DPCK"/>
    <property type="match status" value="1"/>
</dbReference>
<dbReference type="EC" id="2.7.1.24" evidence="3"/>
<keyword evidence="2" id="KW-0067">ATP-binding</keyword>
<organism evidence="3">
    <name type="scientific">hydrothermal vent metagenome</name>
    <dbReference type="NCBI Taxonomy" id="652676"/>
    <lineage>
        <taxon>unclassified sequences</taxon>
        <taxon>metagenomes</taxon>
        <taxon>ecological metagenomes</taxon>
    </lineage>
</organism>
<dbReference type="GO" id="GO:0004140">
    <property type="term" value="F:dephospho-CoA kinase activity"/>
    <property type="evidence" value="ECO:0007669"/>
    <property type="project" value="UniProtKB-EC"/>
</dbReference>
<dbReference type="HAMAP" id="MF_00376">
    <property type="entry name" value="Dephospho_CoA_kinase"/>
    <property type="match status" value="1"/>
</dbReference>
<reference evidence="3" key="1">
    <citation type="submission" date="2018-10" db="EMBL/GenBank/DDBJ databases">
        <authorList>
            <person name="Aoki K."/>
        </authorList>
    </citation>
    <scope>NUCLEOTIDE SEQUENCE</scope>
</reference>
<evidence type="ECO:0000256" key="1">
    <source>
        <dbReference type="ARBA" id="ARBA00022741"/>
    </source>
</evidence>
<protein>
    <submittedName>
        <fullName evidence="3">Dephospho-CoA kinase</fullName>
        <ecNumber evidence="3">2.7.1.24</ecNumber>
    </submittedName>
</protein>
<keyword evidence="3" id="KW-0808">Transferase</keyword>
<keyword evidence="3" id="KW-0418">Kinase</keyword>
<dbReference type="PROSITE" id="PS51219">
    <property type="entry name" value="DPCK"/>
    <property type="match status" value="1"/>
</dbReference>
<dbReference type="AlphaFoldDB" id="A0A3B1DR89"/>
<evidence type="ECO:0000256" key="2">
    <source>
        <dbReference type="ARBA" id="ARBA00022840"/>
    </source>
</evidence>
<name>A0A3B1DR89_9ZZZZ</name>
<accession>A0A3B1DR89</accession>
<dbReference type="GO" id="GO:0015937">
    <property type="term" value="P:coenzyme A biosynthetic process"/>
    <property type="evidence" value="ECO:0007669"/>
    <property type="project" value="InterPro"/>
</dbReference>
<dbReference type="SUPFAM" id="SSF52540">
    <property type="entry name" value="P-loop containing nucleoside triphosphate hydrolases"/>
    <property type="match status" value="1"/>
</dbReference>
<keyword evidence="1" id="KW-0547">Nucleotide-binding</keyword>
<dbReference type="PANTHER" id="PTHR10695:SF46">
    <property type="entry name" value="BIFUNCTIONAL COENZYME A SYNTHASE-RELATED"/>
    <property type="match status" value="1"/>
</dbReference>
<dbReference type="PANTHER" id="PTHR10695">
    <property type="entry name" value="DEPHOSPHO-COA KINASE-RELATED"/>
    <property type="match status" value="1"/>
</dbReference>
<dbReference type="InterPro" id="IPR001977">
    <property type="entry name" value="Depp_CoAkinase"/>
</dbReference>
<dbReference type="Pfam" id="PF01121">
    <property type="entry name" value="CoaE"/>
    <property type="match status" value="1"/>
</dbReference>
<dbReference type="GO" id="GO:0005524">
    <property type="term" value="F:ATP binding"/>
    <property type="evidence" value="ECO:0007669"/>
    <property type="project" value="UniProtKB-KW"/>
</dbReference>
<dbReference type="NCBIfam" id="TIGR00152">
    <property type="entry name" value="dephospho-CoA kinase"/>
    <property type="match status" value="1"/>
</dbReference>
<evidence type="ECO:0000313" key="3">
    <source>
        <dbReference type="EMBL" id="VAY86392.1"/>
    </source>
</evidence>